<evidence type="ECO:0000256" key="4">
    <source>
        <dbReference type="ARBA" id="ARBA00023125"/>
    </source>
</evidence>
<dbReference type="PANTHER" id="PTHR11988">
    <property type="entry name" value="THYROTROPH EMBRYONIC FACTOR RELATED"/>
    <property type="match status" value="1"/>
</dbReference>
<feature type="region of interest" description="Disordered" evidence="7">
    <location>
        <begin position="98"/>
        <end position="118"/>
    </location>
</feature>
<dbReference type="Gene3D" id="1.20.5.170">
    <property type="match status" value="1"/>
</dbReference>
<feature type="compositionally biased region" description="Basic and acidic residues" evidence="7">
    <location>
        <begin position="361"/>
        <end position="391"/>
    </location>
</feature>
<dbReference type="Pfam" id="PF07716">
    <property type="entry name" value="bZIP_2"/>
    <property type="match status" value="1"/>
</dbReference>
<evidence type="ECO:0000256" key="2">
    <source>
        <dbReference type="ARBA" id="ARBA00006079"/>
    </source>
</evidence>
<dbReference type="PANTHER" id="PTHR11988:SF56">
    <property type="entry name" value="TRANSCRIPTION FACTOR CES-2"/>
    <property type="match status" value="1"/>
</dbReference>
<evidence type="ECO:0000256" key="7">
    <source>
        <dbReference type="SAM" id="MobiDB-lite"/>
    </source>
</evidence>
<feature type="region of interest" description="Disordered" evidence="7">
    <location>
        <begin position="143"/>
        <end position="202"/>
    </location>
</feature>
<evidence type="ECO:0000313" key="9">
    <source>
        <dbReference type="Proteomes" id="UP000515158"/>
    </source>
</evidence>
<dbReference type="CDD" id="cd14695">
    <property type="entry name" value="bZIP_HLF"/>
    <property type="match status" value="1"/>
</dbReference>
<organism evidence="10">
    <name type="scientific">Thrips palmi</name>
    <name type="common">Melon thrips</name>
    <dbReference type="NCBI Taxonomy" id="161013"/>
    <lineage>
        <taxon>Eukaryota</taxon>
        <taxon>Metazoa</taxon>
        <taxon>Ecdysozoa</taxon>
        <taxon>Arthropoda</taxon>
        <taxon>Hexapoda</taxon>
        <taxon>Insecta</taxon>
        <taxon>Pterygota</taxon>
        <taxon>Neoptera</taxon>
        <taxon>Paraneoptera</taxon>
        <taxon>Thysanoptera</taxon>
        <taxon>Terebrantia</taxon>
        <taxon>Thripoidea</taxon>
        <taxon>Thripidae</taxon>
        <taxon>Thrips</taxon>
    </lineage>
</organism>
<evidence type="ECO:0000313" key="10">
    <source>
        <dbReference type="RefSeq" id="XP_034231852.1"/>
    </source>
</evidence>
<comment type="similarity">
    <text evidence="2">Belongs to the bZIP family. NFIL3 subfamily.</text>
</comment>
<keyword evidence="9" id="KW-1185">Reference proteome</keyword>
<dbReference type="FunFam" id="1.20.5.170:FF:000025">
    <property type="entry name" value="nuclear factor interleukin-3-regulated protein-like"/>
    <property type="match status" value="1"/>
</dbReference>
<feature type="compositionally biased region" description="Polar residues" evidence="7">
    <location>
        <begin position="237"/>
        <end position="252"/>
    </location>
</feature>
<evidence type="ECO:0000256" key="6">
    <source>
        <dbReference type="ARBA" id="ARBA00023242"/>
    </source>
</evidence>
<gene>
    <name evidence="10" type="primary">LOC117639913</name>
</gene>
<dbReference type="GeneID" id="117639913"/>
<name>A0A6P8YDH4_THRPL</name>
<dbReference type="SMART" id="SM00338">
    <property type="entry name" value="BRLZ"/>
    <property type="match status" value="1"/>
</dbReference>
<protein>
    <submittedName>
        <fullName evidence="10">Protein giant</fullName>
    </submittedName>
</protein>
<dbReference type="GO" id="GO:0005634">
    <property type="term" value="C:nucleus"/>
    <property type="evidence" value="ECO:0007669"/>
    <property type="project" value="UniProtKB-SubCell"/>
</dbReference>
<dbReference type="InParanoid" id="A0A6P8YDH4"/>
<dbReference type="SUPFAM" id="SSF57959">
    <property type="entry name" value="Leucine zipper domain"/>
    <property type="match status" value="1"/>
</dbReference>
<feature type="region of interest" description="Disordered" evidence="7">
    <location>
        <begin position="306"/>
        <end position="391"/>
    </location>
</feature>
<dbReference type="GO" id="GO:0000981">
    <property type="term" value="F:DNA-binding transcription factor activity, RNA polymerase II-specific"/>
    <property type="evidence" value="ECO:0007669"/>
    <property type="project" value="TreeGrafter"/>
</dbReference>
<feature type="region of interest" description="Disordered" evidence="7">
    <location>
        <begin position="221"/>
        <end position="266"/>
    </location>
</feature>
<sequence>MEVYQVLDFSSNAGHMATMLPHSPASPPAHQDRPSVLDLCVRRSSPTTSPVSSPARMSPRSPSSPRSPLYHPYLNNNNSKAVNHNDIKPAVRPKMEMDYQTSLPSPPAYPHAELPDANQMSAVPPMSVLQQRLLPRSATSAFAPCSTASGMSAGMPTVPAPRRRRTSSGLPDSPLGSSDDRSSTAASPSPSPPSMDILGPLGHLGGLPGLHYAAPTALPTALPTTSPTGSLPLGTPHQVSPASPASTASRNGKPTRPFKAYPKDPLSLTAGVQVGGVTLGAAEAALGRASNEAYAEFRRRMLAQVQAAMPSSANKARNKDARPPSPTQQQPADSLTHGETTPAGAADSSNASSPESGAGGDSKDGKDAAYWERRRKNNEAAKRSRDARRAKEDEIAIRAAFLEQENLKLKYEVAALRNETAKLRCMLYQGATEC</sequence>
<feature type="domain" description="BZIP" evidence="8">
    <location>
        <begin position="367"/>
        <end position="424"/>
    </location>
</feature>
<keyword evidence="6" id="KW-0539">Nucleus</keyword>
<reference evidence="10" key="1">
    <citation type="submission" date="2025-08" db="UniProtKB">
        <authorList>
            <consortium name="RefSeq"/>
        </authorList>
    </citation>
    <scope>IDENTIFICATION</scope>
    <source>
        <tissue evidence="10">Total insect</tissue>
    </source>
</reference>
<dbReference type="CTD" id="31227"/>
<dbReference type="RefSeq" id="XP_034231852.1">
    <property type="nucleotide sequence ID" value="XM_034375961.1"/>
</dbReference>
<keyword evidence="4" id="KW-0238">DNA-binding</keyword>
<proteinExistence type="inferred from homology"/>
<dbReference type="GO" id="GO:0000978">
    <property type="term" value="F:RNA polymerase II cis-regulatory region sequence-specific DNA binding"/>
    <property type="evidence" value="ECO:0007669"/>
    <property type="project" value="TreeGrafter"/>
</dbReference>
<dbReference type="InterPro" id="IPR004827">
    <property type="entry name" value="bZIP"/>
</dbReference>
<dbReference type="InterPro" id="IPR040223">
    <property type="entry name" value="PAR_bZIP"/>
</dbReference>
<feature type="compositionally biased region" description="Low complexity" evidence="7">
    <location>
        <begin position="167"/>
        <end position="188"/>
    </location>
</feature>
<evidence type="ECO:0000256" key="1">
    <source>
        <dbReference type="ARBA" id="ARBA00004123"/>
    </source>
</evidence>
<feature type="region of interest" description="Disordered" evidence="7">
    <location>
        <begin position="18"/>
        <end position="85"/>
    </location>
</feature>
<evidence type="ECO:0000256" key="3">
    <source>
        <dbReference type="ARBA" id="ARBA00023015"/>
    </source>
</evidence>
<keyword evidence="5" id="KW-0804">Transcription</keyword>
<feature type="compositionally biased region" description="Low complexity" evidence="7">
    <location>
        <begin position="42"/>
        <end position="68"/>
    </location>
</feature>
<feature type="compositionally biased region" description="Low complexity" evidence="7">
    <location>
        <begin position="221"/>
        <end position="236"/>
    </location>
</feature>
<dbReference type="InterPro" id="IPR046347">
    <property type="entry name" value="bZIP_sf"/>
</dbReference>
<comment type="subcellular location">
    <subcellularLocation>
        <location evidence="1">Nucleus</location>
    </subcellularLocation>
</comment>
<feature type="compositionally biased region" description="Polar residues" evidence="7">
    <location>
        <begin position="327"/>
        <end position="339"/>
    </location>
</feature>
<dbReference type="AlphaFoldDB" id="A0A6P8YDH4"/>
<accession>A0A6P8YDH4</accession>
<evidence type="ECO:0000256" key="5">
    <source>
        <dbReference type="ARBA" id="ARBA00023163"/>
    </source>
</evidence>
<evidence type="ECO:0000259" key="8">
    <source>
        <dbReference type="PROSITE" id="PS50217"/>
    </source>
</evidence>
<keyword evidence="3" id="KW-0805">Transcription regulation</keyword>
<dbReference type="Proteomes" id="UP000515158">
    <property type="component" value="Unplaced"/>
</dbReference>
<dbReference type="KEGG" id="tpal:117639913"/>
<dbReference type="OrthoDB" id="361013at2759"/>
<dbReference type="PROSITE" id="PS50217">
    <property type="entry name" value="BZIP"/>
    <property type="match status" value="1"/>
</dbReference>